<gene>
    <name evidence="16" type="ORF">LSAA_13490</name>
</gene>
<evidence type="ECO:0000256" key="7">
    <source>
        <dbReference type="ARBA" id="ARBA00022723"/>
    </source>
</evidence>
<dbReference type="InterPro" id="IPR036990">
    <property type="entry name" value="M14A-like_propep"/>
</dbReference>
<feature type="domain" description="Peptidase M14" evidence="15">
    <location>
        <begin position="1"/>
        <end position="258"/>
    </location>
</feature>
<proteinExistence type="inferred from homology"/>
<dbReference type="SUPFAM" id="SSF53187">
    <property type="entry name" value="Zn-dependent exopeptidases"/>
    <property type="match status" value="2"/>
</dbReference>
<dbReference type="InterPro" id="IPR003146">
    <property type="entry name" value="M14A_act_pep"/>
</dbReference>
<dbReference type="FunFam" id="3.40.630.10:FF:000040">
    <property type="entry name" value="zinc carboxypeptidase"/>
    <property type="match status" value="1"/>
</dbReference>
<dbReference type="GO" id="GO:0004181">
    <property type="term" value="F:metallocarboxypeptidase activity"/>
    <property type="evidence" value="ECO:0007669"/>
    <property type="project" value="InterPro"/>
</dbReference>
<dbReference type="PROSITE" id="PS52035">
    <property type="entry name" value="PEPTIDASE_M14"/>
    <property type="match status" value="2"/>
</dbReference>
<dbReference type="OrthoDB" id="3626597at2759"/>
<keyword evidence="9" id="KW-0378">Hydrolase</keyword>
<dbReference type="FunFam" id="3.40.630.10:FF:000084">
    <property type="entry name" value="Carboxypeptidase B2"/>
    <property type="match status" value="1"/>
</dbReference>
<evidence type="ECO:0000259" key="15">
    <source>
        <dbReference type="PROSITE" id="PS52035"/>
    </source>
</evidence>
<keyword evidence="10" id="KW-0862">Zinc</keyword>
<accession>A0A7R8D310</accession>
<name>A0A7R8D310_LEPSM</name>
<keyword evidence="17" id="KW-1185">Reference proteome</keyword>
<dbReference type="PRINTS" id="PR00765">
    <property type="entry name" value="CRBOXYPTASEA"/>
</dbReference>
<evidence type="ECO:0000256" key="4">
    <source>
        <dbReference type="ARBA" id="ARBA00022525"/>
    </source>
</evidence>
<keyword evidence="11" id="KW-0482">Metalloprotease</keyword>
<comment type="cofactor">
    <cofactor evidence="1">
        <name>Zn(2+)</name>
        <dbReference type="ChEBI" id="CHEBI:29105"/>
    </cofactor>
</comment>
<evidence type="ECO:0000256" key="13">
    <source>
        <dbReference type="ARBA" id="ARBA00057299"/>
    </source>
</evidence>
<evidence type="ECO:0000256" key="2">
    <source>
        <dbReference type="ARBA" id="ARBA00004613"/>
    </source>
</evidence>
<comment type="function">
    <text evidence="13">Involved in the digestion of the blood meal.</text>
</comment>
<keyword evidence="12" id="KW-1015">Disulfide bond</keyword>
<keyword evidence="5 16" id="KW-0121">Carboxypeptidase</keyword>
<evidence type="ECO:0000256" key="9">
    <source>
        <dbReference type="ARBA" id="ARBA00022801"/>
    </source>
</evidence>
<evidence type="ECO:0000256" key="10">
    <source>
        <dbReference type="ARBA" id="ARBA00022833"/>
    </source>
</evidence>
<reference evidence="16" key="1">
    <citation type="submission" date="2021-02" db="EMBL/GenBank/DDBJ databases">
        <authorList>
            <person name="Bekaert M."/>
        </authorList>
    </citation>
    <scope>NUCLEOTIDE SEQUENCE</scope>
    <source>
        <strain evidence="16">IoA-00</strain>
    </source>
</reference>
<comment type="similarity">
    <text evidence="3 14">Belongs to the peptidase M14 family.</text>
</comment>
<evidence type="ECO:0000313" key="16">
    <source>
        <dbReference type="EMBL" id="CAF3006572.1"/>
    </source>
</evidence>
<dbReference type="PROSITE" id="PS00132">
    <property type="entry name" value="CARBOXYPEPT_ZN_1"/>
    <property type="match status" value="2"/>
</dbReference>
<keyword evidence="7" id="KW-0479">Metal-binding</keyword>
<dbReference type="EMBL" id="HG994586">
    <property type="protein sequence ID" value="CAF3006572.1"/>
    <property type="molecule type" value="Genomic_DNA"/>
</dbReference>
<dbReference type="Gene3D" id="3.30.70.340">
    <property type="entry name" value="Metallocarboxypeptidase-like"/>
    <property type="match status" value="1"/>
</dbReference>
<protein>
    <submittedName>
        <fullName evidence="16">Carboxypeptidase B</fullName>
    </submittedName>
</protein>
<feature type="domain" description="Peptidase M14" evidence="15">
    <location>
        <begin position="407"/>
        <end position="672"/>
    </location>
</feature>
<evidence type="ECO:0000256" key="6">
    <source>
        <dbReference type="ARBA" id="ARBA00022670"/>
    </source>
</evidence>
<dbReference type="PANTHER" id="PTHR11705:SF140">
    <property type="entry name" value="FI02848P-RELATED"/>
    <property type="match status" value="1"/>
</dbReference>
<sequence>MDNIYRYLEELEKDNEFVSVVKYGRTFENRDLKLLRIEKAGSNAPNILVEAGIHAREWISPSMATYLMHSLIDVKNNSHYLEKFNFHIIPIANPDGYEYSRVYDRLWRKNRRKNSGSSNCIGVDCNRNWDVYWAQSGVDHNPCSPVYPGVSPFSEAETNSIRRYFYQKNYDELIKLAREAVGALNQVHHSNFKAVHSTDLYPASGTSDDWYMKILGSRFAYTFELRQGGPYGFELPSEQIYPSGQELWVAFESSNSKLEGILGFFSGFYNENVWISSQFLKMQWVTILSLTFLLVGKSNQKETFEGYQVFQTKPIDSNDSIRKLIQFVESDSYNAFDFWAMPRFEGSIGKIMTAPGHQERLRDFLMGLNIDFEVIIKDVEKVNQIAEKEQTLRRMSRKNNSAIDWENYYDLENIYDYLDEMSKQYTNVSVEVYGQTYEERELKALKIARAGKDAPNVIVEAGIHAREWIAPSMATYIIHSLLEEEDGHKNYLDKFNFHIIPVANPDGYAFSRSSNRLWRKNRAKTYSLLCKGVDANRNFDFHWHEIGVSDNPCSDIYAGKKAFSEAESKYLTDYLLKLNPSPVFVMGLHSAADLFLLPYSYSHDARPDHFDELKRFQGACDNLNKVNGMEFQVIHTPNLYPCGGVSHDWYMGVLGSKYAFTIELRQGGIFWI</sequence>
<evidence type="ECO:0000313" key="17">
    <source>
        <dbReference type="Proteomes" id="UP000675881"/>
    </source>
</evidence>
<dbReference type="Gene3D" id="3.40.630.10">
    <property type="entry name" value="Zn peptidases"/>
    <property type="match status" value="2"/>
</dbReference>
<organism evidence="16 17">
    <name type="scientific">Lepeophtheirus salmonis</name>
    <name type="common">Salmon louse</name>
    <name type="synonym">Caligus salmonis</name>
    <dbReference type="NCBI Taxonomy" id="72036"/>
    <lineage>
        <taxon>Eukaryota</taxon>
        <taxon>Metazoa</taxon>
        <taxon>Ecdysozoa</taxon>
        <taxon>Arthropoda</taxon>
        <taxon>Crustacea</taxon>
        <taxon>Multicrustacea</taxon>
        <taxon>Hexanauplia</taxon>
        <taxon>Copepoda</taxon>
        <taxon>Siphonostomatoida</taxon>
        <taxon>Caligidae</taxon>
        <taxon>Lepeophtheirus</taxon>
    </lineage>
</organism>
<dbReference type="SMART" id="SM00631">
    <property type="entry name" value="Zn_pept"/>
    <property type="match status" value="2"/>
</dbReference>
<dbReference type="Proteomes" id="UP000675881">
    <property type="component" value="Chromosome 7"/>
</dbReference>
<keyword evidence="4" id="KW-0964">Secreted</keyword>
<dbReference type="GO" id="GO:0005615">
    <property type="term" value="C:extracellular space"/>
    <property type="evidence" value="ECO:0007669"/>
    <property type="project" value="TreeGrafter"/>
</dbReference>
<dbReference type="Pfam" id="PF00246">
    <property type="entry name" value="Peptidase_M14"/>
    <property type="match status" value="3"/>
</dbReference>
<dbReference type="PANTHER" id="PTHR11705">
    <property type="entry name" value="PROTEASE FAMILY M14 CARBOXYPEPTIDASE A,B"/>
    <property type="match status" value="1"/>
</dbReference>
<evidence type="ECO:0000256" key="3">
    <source>
        <dbReference type="ARBA" id="ARBA00005988"/>
    </source>
</evidence>
<dbReference type="GO" id="GO:0006508">
    <property type="term" value="P:proteolysis"/>
    <property type="evidence" value="ECO:0007669"/>
    <property type="project" value="UniProtKB-KW"/>
</dbReference>
<evidence type="ECO:0000256" key="5">
    <source>
        <dbReference type="ARBA" id="ARBA00022645"/>
    </source>
</evidence>
<evidence type="ECO:0000256" key="14">
    <source>
        <dbReference type="PROSITE-ProRule" id="PRU01379"/>
    </source>
</evidence>
<feature type="active site" description="Proton donor/acceptor" evidence="14">
    <location>
        <position position="224"/>
    </location>
</feature>
<keyword evidence="8" id="KW-0732">Signal</keyword>
<comment type="subcellular location">
    <subcellularLocation>
        <location evidence="2">Secreted</location>
    </subcellularLocation>
</comment>
<feature type="active site" description="Proton donor/acceptor" evidence="14">
    <location>
        <position position="663"/>
    </location>
</feature>
<dbReference type="GO" id="GO:0008270">
    <property type="term" value="F:zinc ion binding"/>
    <property type="evidence" value="ECO:0007669"/>
    <property type="project" value="InterPro"/>
</dbReference>
<evidence type="ECO:0000256" key="11">
    <source>
        <dbReference type="ARBA" id="ARBA00023049"/>
    </source>
</evidence>
<keyword evidence="6" id="KW-0645">Protease</keyword>
<evidence type="ECO:0000256" key="12">
    <source>
        <dbReference type="ARBA" id="ARBA00023157"/>
    </source>
</evidence>
<dbReference type="Pfam" id="PF02244">
    <property type="entry name" value="Propep_M14"/>
    <property type="match status" value="1"/>
</dbReference>
<evidence type="ECO:0000256" key="8">
    <source>
        <dbReference type="ARBA" id="ARBA00022729"/>
    </source>
</evidence>
<dbReference type="SUPFAM" id="SSF54897">
    <property type="entry name" value="Protease propeptides/inhibitors"/>
    <property type="match status" value="1"/>
</dbReference>
<evidence type="ECO:0000256" key="1">
    <source>
        <dbReference type="ARBA" id="ARBA00001947"/>
    </source>
</evidence>
<dbReference type="InterPro" id="IPR057246">
    <property type="entry name" value="CARBOXYPEPT_ZN_1"/>
</dbReference>
<dbReference type="InterPro" id="IPR000834">
    <property type="entry name" value="Peptidase_M14"/>
</dbReference>
<dbReference type="AlphaFoldDB" id="A0A7R8D310"/>